<dbReference type="InterPro" id="IPR006059">
    <property type="entry name" value="SBP"/>
</dbReference>
<evidence type="ECO:0000313" key="2">
    <source>
        <dbReference type="EMBL" id="RRS02906.1"/>
    </source>
</evidence>
<accession>A0A3R8SZW1</accession>
<dbReference type="PANTHER" id="PTHR30222:SF17">
    <property type="entry name" value="SPERMIDINE_PUTRESCINE-BINDING PERIPLASMIC PROTEIN"/>
    <property type="match status" value="1"/>
</dbReference>
<dbReference type="Pfam" id="PF13416">
    <property type="entry name" value="SBP_bac_8"/>
    <property type="match status" value="1"/>
</dbReference>
<dbReference type="InterPro" id="IPR019546">
    <property type="entry name" value="TAT_signal_bac_arc"/>
</dbReference>
<dbReference type="SUPFAM" id="SSF53850">
    <property type="entry name" value="Periplasmic binding protein-like II"/>
    <property type="match status" value="1"/>
</dbReference>
<evidence type="ECO:0000256" key="1">
    <source>
        <dbReference type="ARBA" id="ARBA00022729"/>
    </source>
</evidence>
<evidence type="ECO:0000313" key="3">
    <source>
        <dbReference type="Proteomes" id="UP000269265"/>
    </source>
</evidence>
<organism evidence="2 3">
    <name type="scientific">Aquabacterium soli</name>
    <dbReference type="NCBI Taxonomy" id="2493092"/>
    <lineage>
        <taxon>Bacteria</taxon>
        <taxon>Pseudomonadati</taxon>
        <taxon>Pseudomonadota</taxon>
        <taxon>Betaproteobacteria</taxon>
        <taxon>Burkholderiales</taxon>
        <taxon>Aquabacterium</taxon>
    </lineage>
</organism>
<dbReference type="PROSITE" id="PS51318">
    <property type="entry name" value="TAT"/>
    <property type="match status" value="1"/>
</dbReference>
<dbReference type="InterPro" id="IPR006311">
    <property type="entry name" value="TAT_signal"/>
</dbReference>
<keyword evidence="1" id="KW-0732">Signal</keyword>
<name>A0A3R8SZW1_9BURK</name>
<dbReference type="Gene3D" id="3.40.190.10">
    <property type="entry name" value="Periplasmic binding protein-like II"/>
    <property type="match status" value="2"/>
</dbReference>
<dbReference type="OrthoDB" id="9812255at2"/>
<comment type="caution">
    <text evidence="2">The sequence shown here is derived from an EMBL/GenBank/DDBJ whole genome shotgun (WGS) entry which is preliminary data.</text>
</comment>
<gene>
    <name evidence="2" type="ORF">EIP75_18285</name>
</gene>
<proteinExistence type="predicted"/>
<dbReference type="RefSeq" id="WP_125244723.1">
    <property type="nucleotide sequence ID" value="NZ_RSED01000017.1"/>
</dbReference>
<dbReference type="Proteomes" id="UP000269265">
    <property type="component" value="Unassembled WGS sequence"/>
</dbReference>
<dbReference type="EMBL" id="RSED01000017">
    <property type="protein sequence ID" value="RRS02906.1"/>
    <property type="molecule type" value="Genomic_DNA"/>
</dbReference>
<protein>
    <submittedName>
        <fullName evidence="2">Extracellular solute-binding protein</fullName>
    </submittedName>
</protein>
<dbReference type="AlphaFoldDB" id="A0A3R8SZW1"/>
<dbReference type="PANTHER" id="PTHR30222">
    <property type="entry name" value="SPERMIDINE/PUTRESCINE-BINDING PERIPLASMIC PROTEIN"/>
    <property type="match status" value="1"/>
</dbReference>
<dbReference type="NCBIfam" id="TIGR01409">
    <property type="entry name" value="TAT_signal_seq"/>
    <property type="match status" value="1"/>
</dbReference>
<reference evidence="2 3" key="1">
    <citation type="submission" date="2018-12" db="EMBL/GenBank/DDBJ databases">
        <title>The whole draft genome of Aquabacterium sp. SJQ9.</title>
        <authorList>
            <person name="Sun L."/>
            <person name="Gao X."/>
            <person name="Chen W."/>
            <person name="Huang K."/>
        </authorList>
    </citation>
    <scope>NUCLEOTIDE SEQUENCE [LARGE SCALE GENOMIC DNA]</scope>
    <source>
        <strain evidence="2 3">SJQ9</strain>
    </source>
</reference>
<sequence>MSDDKQPPTSTTSTIAAVEGTAQDTSIETAIDTSRRGLLKVAAAGAALAATPLAGFPQIMKREIKDITLRHIGVSYAVQRAIAEQASKDLGFKVQTQNLDTSASITRFVTQPNSVDIADMEGWQVKVAMARGIIQGIDSKKIKEFDGILPIFTTGVYEGRKISRQGISPYEVMYTDGQKASKILEGRQQWLTFLPQVFNADSLGYRPDKVGREVTEWKDLIDPKFKGRAAILDIPNIGIMDAAQALESRGDLVYGNKGNMTRKEIDTTIAALIELKKQGHFRASWSTFEQSVELMASGEVFIQSMWSPAVTAVLEKGMPCIYAPVGIKPNGKEGYRGWCNGMGLMKHLSGKKLDAAYEYLNWYYSGWQGAYVARHGYYSPVPRTAQKHMTPAEFNYWYMGQPAAEVIKSSHGIAIAQPGSVRDGGSLAQRFSNIACWNTVMDENQYMVQRWNEFKAA</sequence>
<keyword evidence="3" id="KW-1185">Reference proteome</keyword>